<evidence type="ECO:0000313" key="1">
    <source>
        <dbReference type="EMBL" id="NEC53026.1"/>
    </source>
</evidence>
<comment type="caution">
    <text evidence="1">The sequence shown here is derived from an EMBL/GenBank/DDBJ whole genome shotgun (WGS) entry which is preliminary data.</text>
</comment>
<dbReference type="EMBL" id="JAAGNA010001103">
    <property type="protein sequence ID" value="NEC53026.1"/>
    <property type="molecule type" value="Genomic_DNA"/>
</dbReference>
<organism evidence="1 2">
    <name type="scientific">Actinospica acidiphila</name>
    <dbReference type="NCBI Taxonomy" id="304899"/>
    <lineage>
        <taxon>Bacteria</taxon>
        <taxon>Bacillati</taxon>
        <taxon>Actinomycetota</taxon>
        <taxon>Actinomycetes</taxon>
        <taxon>Catenulisporales</taxon>
        <taxon>Actinospicaceae</taxon>
        <taxon>Actinospica</taxon>
    </lineage>
</organism>
<keyword evidence="2" id="KW-1185">Reference proteome</keyword>
<dbReference type="GO" id="GO:0016994">
    <property type="term" value="F:precorrin-6A reductase activity"/>
    <property type="evidence" value="ECO:0007669"/>
    <property type="project" value="InterPro"/>
</dbReference>
<dbReference type="Proteomes" id="UP000471745">
    <property type="component" value="Unassembled WGS sequence"/>
</dbReference>
<dbReference type="InterPro" id="IPR003723">
    <property type="entry name" value="Precorrin-6x_reduct"/>
</dbReference>
<dbReference type="Pfam" id="PF02571">
    <property type="entry name" value="CbiJ"/>
    <property type="match status" value="1"/>
</dbReference>
<proteinExistence type="predicted"/>
<protein>
    <submittedName>
        <fullName evidence="1">Cobalt-precorrin-6A reductase</fullName>
    </submittedName>
</protein>
<accession>A0A9X5CTU3</accession>
<evidence type="ECO:0000313" key="2">
    <source>
        <dbReference type="Proteomes" id="UP000471745"/>
    </source>
</evidence>
<gene>
    <name evidence="1" type="ORF">G3I18_31415</name>
</gene>
<reference evidence="1 2" key="1">
    <citation type="submission" date="2020-01" db="EMBL/GenBank/DDBJ databases">
        <title>Insect and environment-associated Actinomycetes.</title>
        <authorList>
            <person name="Currrie C."/>
            <person name="Chevrette M."/>
            <person name="Carlson C."/>
            <person name="Stubbendieck R."/>
            <person name="Wendt-Pienkowski E."/>
        </authorList>
    </citation>
    <scope>NUCLEOTIDE SEQUENCE [LARGE SCALE GENOMIC DNA]</scope>
    <source>
        <strain evidence="1 2">SID8189</strain>
    </source>
</reference>
<sequence length="43" mass="4338">MLSHVLILGGTGEARRLAAALAARPGIRVTTSLAGRVSRPGAL</sequence>
<dbReference type="PROSITE" id="PS51014">
    <property type="entry name" value="COBK_CBIJ"/>
    <property type="match status" value="1"/>
</dbReference>
<dbReference type="GO" id="GO:0009236">
    <property type="term" value="P:cobalamin biosynthetic process"/>
    <property type="evidence" value="ECO:0007669"/>
    <property type="project" value="InterPro"/>
</dbReference>
<feature type="non-terminal residue" evidence="1">
    <location>
        <position position="43"/>
    </location>
</feature>
<dbReference type="AlphaFoldDB" id="A0A9X5CTU3"/>
<name>A0A9X5CTU3_9ACTN</name>
<dbReference type="RefSeq" id="WP_203587990.1">
    <property type="nucleotide sequence ID" value="NZ_JAAGNA010001103.1"/>
</dbReference>